<dbReference type="Proteomes" id="UP000199437">
    <property type="component" value="Unassembled WGS sequence"/>
</dbReference>
<dbReference type="InterPro" id="IPR050956">
    <property type="entry name" value="2C_system_His_kinase"/>
</dbReference>
<feature type="domain" description="Response regulatory" evidence="3">
    <location>
        <begin position="38"/>
        <end position="156"/>
    </location>
</feature>
<proteinExistence type="predicted"/>
<organism evidence="4 5">
    <name type="scientific">Roseivirga pacifica</name>
    <dbReference type="NCBI Taxonomy" id="1267423"/>
    <lineage>
        <taxon>Bacteria</taxon>
        <taxon>Pseudomonadati</taxon>
        <taxon>Bacteroidota</taxon>
        <taxon>Cytophagia</taxon>
        <taxon>Cytophagales</taxon>
        <taxon>Roseivirgaceae</taxon>
        <taxon>Roseivirga</taxon>
    </lineage>
</organism>
<dbReference type="SUPFAM" id="SSF52172">
    <property type="entry name" value="CheY-like"/>
    <property type="match status" value="1"/>
</dbReference>
<feature type="modified residue" description="4-aspartylphosphate" evidence="2">
    <location>
        <position position="87"/>
    </location>
</feature>
<evidence type="ECO:0000256" key="1">
    <source>
        <dbReference type="ARBA" id="ARBA00022553"/>
    </source>
</evidence>
<protein>
    <submittedName>
        <fullName evidence="4">CheY chemotaxis protein or a CheY-like REC (Receiver) domain</fullName>
    </submittedName>
</protein>
<dbReference type="PANTHER" id="PTHR43719:SF28">
    <property type="entry name" value="PEROXIDE STRESS-ACTIVATED HISTIDINE KINASE MAK1-RELATED"/>
    <property type="match status" value="1"/>
</dbReference>
<dbReference type="SMART" id="SM00448">
    <property type="entry name" value="REC"/>
    <property type="match status" value="1"/>
</dbReference>
<dbReference type="EMBL" id="FOIR01000001">
    <property type="protein sequence ID" value="SEV93327.1"/>
    <property type="molecule type" value="Genomic_DNA"/>
</dbReference>
<dbReference type="GO" id="GO:0000160">
    <property type="term" value="P:phosphorelay signal transduction system"/>
    <property type="evidence" value="ECO:0007669"/>
    <property type="project" value="InterPro"/>
</dbReference>
<dbReference type="STRING" id="1267423.SAMN05216290_0771"/>
<dbReference type="OrthoDB" id="9796457at2"/>
<evidence type="ECO:0000313" key="5">
    <source>
        <dbReference type="Proteomes" id="UP000199437"/>
    </source>
</evidence>
<dbReference type="GeneID" id="99985510"/>
<evidence type="ECO:0000313" key="4">
    <source>
        <dbReference type="EMBL" id="SEV93327.1"/>
    </source>
</evidence>
<dbReference type="InterPro" id="IPR001789">
    <property type="entry name" value="Sig_transdc_resp-reg_receiver"/>
</dbReference>
<evidence type="ECO:0000259" key="3">
    <source>
        <dbReference type="PROSITE" id="PS50110"/>
    </source>
</evidence>
<dbReference type="InterPro" id="IPR011006">
    <property type="entry name" value="CheY-like_superfamily"/>
</dbReference>
<keyword evidence="5" id="KW-1185">Reference proteome</keyword>
<dbReference type="CDD" id="cd17546">
    <property type="entry name" value="REC_hyHK_CKI1_RcsC-like"/>
    <property type="match status" value="1"/>
</dbReference>
<dbReference type="Pfam" id="PF00072">
    <property type="entry name" value="Response_reg"/>
    <property type="match status" value="1"/>
</dbReference>
<dbReference type="AlphaFoldDB" id="A0A1I0MY08"/>
<dbReference type="Gene3D" id="3.40.50.2300">
    <property type="match status" value="1"/>
</dbReference>
<reference evidence="5" key="1">
    <citation type="submission" date="2016-10" db="EMBL/GenBank/DDBJ databases">
        <authorList>
            <person name="Varghese N."/>
            <person name="Submissions S."/>
        </authorList>
    </citation>
    <scope>NUCLEOTIDE SEQUENCE [LARGE SCALE GENOMIC DNA]</scope>
    <source>
        <strain evidence="5">CGMCC 1.12402</strain>
    </source>
</reference>
<accession>A0A1I0MY08</accession>
<dbReference type="PROSITE" id="PS50110">
    <property type="entry name" value="RESPONSE_REGULATORY"/>
    <property type="match status" value="1"/>
</dbReference>
<dbReference type="RefSeq" id="WP_090257060.1">
    <property type="nucleotide sequence ID" value="NZ_FOIR01000001.1"/>
</dbReference>
<gene>
    <name evidence="4" type="ORF">SAMN05216290_0771</name>
</gene>
<sequence>MGARSYFLLNDEITSTDEVFVDKSQEVSGNADLLKGVKILVIDDNPINLSVAEKTLSKFGAVSYKSYSAKDGIKQFVSNQVDIVLMDLHMPLIDGFEATKLIKQTKEFQNNPIPILAYTTYSYSEVKEAIKKYGLDGYIGKPFTQAHVVETIIASIQKKK</sequence>
<dbReference type="PANTHER" id="PTHR43719">
    <property type="entry name" value="TWO-COMPONENT HISTIDINE KINASE"/>
    <property type="match status" value="1"/>
</dbReference>
<keyword evidence="1 2" id="KW-0597">Phosphoprotein</keyword>
<evidence type="ECO:0000256" key="2">
    <source>
        <dbReference type="PROSITE-ProRule" id="PRU00169"/>
    </source>
</evidence>
<name>A0A1I0MY08_9BACT</name>